<feature type="transmembrane region" description="Helical" evidence="1">
    <location>
        <begin position="38"/>
        <end position="60"/>
    </location>
</feature>
<reference evidence="2 3" key="1">
    <citation type="submission" date="2018-03" db="EMBL/GenBank/DDBJ databases">
        <title>Genomic Encyclopedia of Type Strains, Phase III (KMG-III): the genomes of soil and plant-associated and newly described type strains.</title>
        <authorList>
            <person name="Whitman W."/>
        </authorList>
    </citation>
    <scope>NUCLEOTIDE SEQUENCE [LARGE SCALE GENOMIC DNA]</scope>
    <source>
        <strain evidence="2 3">CGMCC 4.7097</strain>
    </source>
</reference>
<comment type="caution">
    <text evidence="2">The sequence shown here is derived from an EMBL/GenBank/DDBJ whole genome shotgun (WGS) entry which is preliminary data.</text>
</comment>
<sequence>MAEQPVDERATPVRVPPAPAFEYYYVVQRPRVVVKRDLLPAFSVLSAISLFGLPVGWLWAWLAPPQNVVAQQDGSLIPVTGESYHRLDGLMLFVLMGLAAGLITGIAVWLLRERRGPVVMLAATLGAGVAAYLAQLTGVGSAGSRYAVSAAPEVGDVIALAPVLETWWGLLAWPLGTALAYGCLAAWNGLDDLGRRLG</sequence>
<name>A0A2P8IHN9_SACCR</name>
<proteinExistence type="predicted"/>
<gene>
    <name evidence="2" type="ORF">B0I31_101209</name>
</gene>
<accession>A0A2P8IHN9</accession>
<feature type="transmembrane region" description="Helical" evidence="1">
    <location>
        <begin position="170"/>
        <end position="190"/>
    </location>
</feature>
<evidence type="ECO:0000256" key="1">
    <source>
        <dbReference type="SAM" id="Phobius"/>
    </source>
</evidence>
<feature type="transmembrane region" description="Helical" evidence="1">
    <location>
        <begin position="118"/>
        <end position="136"/>
    </location>
</feature>
<keyword evidence="1" id="KW-1133">Transmembrane helix</keyword>
<keyword evidence="1" id="KW-0812">Transmembrane</keyword>
<feature type="transmembrane region" description="Helical" evidence="1">
    <location>
        <begin position="90"/>
        <end position="111"/>
    </location>
</feature>
<evidence type="ECO:0000313" key="3">
    <source>
        <dbReference type="Proteomes" id="UP000241118"/>
    </source>
</evidence>
<dbReference type="Proteomes" id="UP000241118">
    <property type="component" value="Unassembled WGS sequence"/>
</dbReference>
<evidence type="ECO:0000313" key="2">
    <source>
        <dbReference type="EMBL" id="PSL57995.1"/>
    </source>
</evidence>
<keyword evidence="3" id="KW-1185">Reference proteome</keyword>
<protein>
    <submittedName>
        <fullName evidence="2">Uncharacterized protein DUF2567</fullName>
    </submittedName>
</protein>
<dbReference type="Pfam" id="PF10821">
    <property type="entry name" value="DUF2567"/>
    <property type="match status" value="1"/>
</dbReference>
<dbReference type="OrthoDB" id="4557003at2"/>
<dbReference type="AlphaFoldDB" id="A0A2P8IHN9"/>
<dbReference type="RefSeq" id="WP_106613387.1">
    <property type="nucleotide sequence ID" value="NZ_PYAX01000001.1"/>
</dbReference>
<dbReference type="EMBL" id="PYAX01000001">
    <property type="protein sequence ID" value="PSL57995.1"/>
    <property type="molecule type" value="Genomic_DNA"/>
</dbReference>
<organism evidence="2 3">
    <name type="scientific">Saccharothrix carnea</name>
    <dbReference type="NCBI Taxonomy" id="1280637"/>
    <lineage>
        <taxon>Bacteria</taxon>
        <taxon>Bacillati</taxon>
        <taxon>Actinomycetota</taxon>
        <taxon>Actinomycetes</taxon>
        <taxon>Pseudonocardiales</taxon>
        <taxon>Pseudonocardiaceae</taxon>
        <taxon>Saccharothrix</taxon>
    </lineage>
</organism>
<dbReference type="InterPro" id="IPR021213">
    <property type="entry name" value="DUF2567"/>
</dbReference>
<keyword evidence="1" id="KW-0472">Membrane</keyword>